<dbReference type="InterPro" id="IPR035952">
    <property type="entry name" value="Rhomboid-like_sf"/>
</dbReference>
<accession>A0A8I3A7J9</accession>
<dbReference type="Pfam" id="PF01694">
    <property type="entry name" value="Rhomboid"/>
    <property type="match status" value="1"/>
</dbReference>
<name>A0A8I3A7J9_9AGAM</name>
<dbReference type="InterPro" id="IPR022764">
    <property type="entry name" value="Peptidase_S54_rhomboid_dom"/>
</dbReference>
<comment type="caution">
    <text evidence="9">The sequence shown here is derived from an EMBL/GenBank/DDBJ whole genome shotgun (WGS) entry which is preliminary data.</text>
</comment>
<evidence type="ECO:0000313" key="10">
    <source>
        <dbReference type="Proteomes" id="UP000683000"/>
    </source>
</evidence>
<keyword evidence="4" id="KW-0378">Hydrolase</keyword>
<feature type="transmembrane region" description="Helical" evidence="7">
    <location>
        <begin position="367"/>
        <end position="391"/>
    </location>
</feature>
<comment type="similarity">
    <text evidence="2">Belongs to the peptidase S54 family.</text>
</comment>
<dbReference type="GO" id="GO:0016020">
    <property type="term" value="C:membrane"/>
    <property type="evidence" value="ECO:0007669"/>
    <property type="project" value="UniProtKB-SubCell"/>
</dbReference>
<evidence type="ECO:0000259" key="8">
    <source>
        <dbReference type="Pfam" id="PF01694"/>
    </source>
</evidence>
<protein>
    <recommendedName>
        <fullName evidence="8">Peptidase S54 rhomboid domain-containing protein</fullName>
    </recommendedName>
</protein>
<feature type="domain" description="Peptidase S54 rhomboid" evidence="8">
    <location>
        <begin position="229"/>
        <end position="414"/>
    </location>
</feature>
<gene>
    <name evidence="9" type="ORF">JVT61DRAFT_4006</name>
</gene>
<organism evidence="9 10">
    <name type="scientific">Boletus reticuloceps</name>
    <dbReference type="NCBI Taxonomy" id="495285"/>
    <lineage>
        <taxon>Eukaryota</taxon>
        <taxon>Fungi</taxon>
        <taxon>Dikarya</taxon>
        <taxon>Basidiomycota</taxon>
        <taxon>Agaricomycotina</taxon>
        <taxon>Agaricomycetes</taxon>
        <taxon>Agaricomycetidae</taxon>
        <taxon>Boletales</taxon>
        <taxon>Boletineae</taxon>
        <taxon>Boletaceae</taxon>
        <taxon>Boletoideae</taxon>
        <taxon>Boletus</taxon>
    </lineage>
</organism>
<feature type="transmembrane region" description="Helical" evidence="7">
    <location>
        <begin position="397"/>
        <end position="415"/>
    </location>
</feature>
<dbReference type="InterPro" id="IPR050925">
    <property type="entry name" value="Rhomboid_protease_S54"/>
</dbReference>
<dbReference type="Gene3D" id="1.20.1540.10">
    <property type="entry name" value="Rhomboid-like"/>
    <property type="match status" value="1"/>
</dbReference>
<feature type="transmembrane region" description="Helical" evidence="7">
    <location>
        <begin position="278"/>
        <end position="304"/>
    </location>
</feature>
<dbReference type="EMBL" id="JAGFBS010000017">
    <property type="protein sequence ID" value="KAG6374641.1"/>
    <property type="molecule type" value="Genomic_DNA"/>
</dbReference>
<feature type="transmembrane region" description="Helical" evidence="7">
    <location>
        <begin position="338"/>
        <end position="360"/>
    </location>
</feature>
<evidence type="ECO:0000313" key="9">
    <source>
        <dbReference type="EMBL" id="KAG6374641.1"/>
    </source>
</evidence>
<keyword evidence="6 7" id="KW-0472">Membrane</keyword>
<feature type="transmembrane region" description="Helical" evidence="7">
    <location>
        <begin position="192"/>
        <end position="210"/>
    </location>
</feature>
<dbReference type="AlphaFoldDB" id="A0A8I3A7J9"/>
<keyword evidence="5 7" id="KW-1133">Transmembrane helix</keyword>
<evidence type="ECO:0000256" key="5">
    <source>
        <dbReference type="ARBA" id="ARBA00022989"/>
    </source>
</evidence>
<dbReference type="PANTHER" id="PTHR43731:SF14">
    <property type="entry name" value="PRESENILIN-ASSOCIATED RHOMBOID-LIKE PROTEIN, MITOCHONDRIAL"/>
    <property type="match status" value="1"/>
</dbReference>
<dbReference type="OrthoDB" id="10260614at2759"/>
<evidence type="ECO:0000256" key="1">
    <source>
        <dbReference type="ARBA" id="ARBA00004141"/>
    </source>
</evidence>
<sequence>MLWTTTCRHSLRSFNPCLARTQSRTFFQTSQKWFPRISRNVSGGPSHATSTSRTRMDNVRTFCERVSRPPIRRQVAVCSWVSFSSSFLSTRSLQFALFGSLVAYELAAEQTQLENDHWSREVSKFMSIWTFREPTYDEIRKTKARSQVSYFLKYLESVKENISQWPIALQNMSLTVSAFVGSFYYDASEGRRLCWSICALNTAIFLIWKIPRFHGFMNRAFTHDPLSGKSYTLLTSMFSHKGLFHLVANSMALASFGAAATHYLCASPSREPDISAQWHFLAFFISAGLFSGLVSHCVSAKILYPRILSQISKQAAVRSSPAASALVGDVAQQVPNKILPSLGASGAIYAAVTLTALAFPDAQVQPIFIPISMSITTGVGALVLADIVGVLRGWKLFDHYAHLGGATFGALYYAYGDEFWTFMKVVYRKIVGPYHTEVRTE</sequence>
<feature type="transmembrane region" description="Helical" evidence="7">
    <location>
        <begin position="243"/>
        <end position="266"/>
    </location>
</feature>
<proteinExistence type="inferred from homology"/>
<reference evidence="9" key="1">
    <citation type="submission" date="2021-03" db="EMBL/GenBank/DDBJ databases">
        <title>Evolutionary innovations through gain and loss of genes in the ectomycorrhizal Boletales.</title>
        <authorList>
            <person name="Wu G."/>
            <person name="Miyauchi S."/>
            <person name="Morin E."/>
            <person name="Yang Z.-L."/>
            <person name="Xu J."/>
            <person name="Martin F.M."/>
        </authorList>
    </citation>
    <scope>NUCLEOTIDE SEQUENCE</scope>
    <source>
        <strain evidence="9">BR01</strain>
    </source>
</reference>
<comment type="subcellular location">
    <subcellularLocation>
        <location evidence="1">Membrane</location>
        <topology evidence="1">Multi-pass membrane protein</topology>
    </subcellularLocation>
</comment>
<evidence type="ECO:0000256" key="7">
    <source>
        <dbReference type="SAM" id="Phobius"/>
    </source>
</evidence>
<dbReference type="SUPFAM" id="SSF144091">
    <property type="entry name" value="Rhomboid-like"/>
    <property type="match status" value="1"/>
</dbReference>
<evidence type="ECO:0000256" key="4">
    <source>
        <dbReference type="ARBA" id="ARBA00022801"/>
    </source>
</evidence>
<dbReference type="GO" id="GO:0004252">
    <property type="term" value="F:serine-type endopeptidase activity"/>
    <property type="evidence" value="ECO:0007669"/>
    <property type="project" value="InterPro"/>
</dbReference>
<dbReference type="Proteomes" id="UP000683000">
    <property type="component" value="Unassembled WGS sequence"/>
</dbReference>
<evidence type="ECO:0000256" key="6">
    <source>
        <dbReference type="ARBA" id="ARBA00023136"/>
    </source>
</evidence>
<keyword evidence="3 7" id="KW-0812">Transmembrane</keyword>
<evidence type="ECO:0000256" key="3">
    <source>
        <dbReference type="ARBA" id="ARBA00022692"/>
    </source>
</evidence>
<dbReference type="PANTHER" id="PTHR43731">
    <property type="entry name" value="RHOMBOID PROTEASE"/>
    <property type="match status" value="1"/>
</dbReference>
<keyword evidence="10" id="KW-1185">Reference proteome</keyword>
<dbReference type="GO" id="GO:0006465">
    <property type="term" value="P:signal peptide processing"/>
    <property type="evidence" value="ECO:0007669"/>
    <property type="project" value="TreeGrafter"/>
</dbReference>
<evidence type="ECO:0000256" key="2">
    <source>
        <dbReference type="ARBA" id="ARBA00009045"/>
    </source>
</evidence>